<dbReference type="RefSeq" id="WP_172971831.1">
    <property type="nucleotide sequence ID" value="NZ_CBCSDK010000001.1"/>
</dbReference>
<evidence type="ECO:0000313" key="2">
    <source>
        <dbReference type="EMBL" id="QFT26801.1"/>
    </source>
</evidence>
<dbReference type="InterPro" id="IPR027266">
    <property type="entry name" value="TrmE/GcvT-like"/>
</dbReference>
<accession>A0A5P9CLC0</accession>
<reference evidence="2 3" key="1">
    <citation type="submission" date="2019-10" db="EMBL/GenBank/DDBJ databases">
        <title>Complete genome sequence of Vibrio sp. strain THAF100, isolated from non-filtered water from the water column of tank 6 of a marine aquarium containing stony-coral fragments. Water maintained at 26 degree C.</title>
        <authorList>
            <person name="Ruckert C."/>
            <person name="Franco A."/>
            <person name="Kalinowski J."/>
            <person name="Glaeser S."/>
        </authorList>
    </citation>
    <scope>NUCLEOTIDE SEQUENCE [LARGE SCALE GENOMIC DNA]</scope>
    <source>
        <strain evidence="2 3">THAF100</strain>
    </source>
</reference>
<name>A0A5P9CLC0_9VIBR</name>
<organism evidence="2 3">
    <name type="scientific">Vibrio aquimaris</name>
    <dbReference type="NCBI Taxonomy" id="2587862"/>
    <lineage>
        <taxon>Bacteria</taxon>
        <taxon>Pseudomonadati</taxon>
        <taxon>Pseudomonadota</taxon>
        <taxon>Gammaproteobacteria</taxon>
        <taxon>Vibrionales</taxon>
        <taxon>Vibrionaceae</taxon>
        <taxon>Vibrio</taxon>
    </lineage>
</organism>
<dbReference type="Gene3D" id="3.30.1360.120">
    <property type="entry name" value="Probable tRNA modification gtpase trme, domain 1"/>
    <property type="match status" value="1"/>
</dbReference>
<keyword evidence="3" id="KW-1185">Reference proteome</keyword>
<proteinExistence type="predicted"/>
<evidence type="ECO:0000313" key="3">
    <source>
        <dbReference type="Proteomes" id="UP000326936"/>
    </source>
</evidence>
<dbReference type="InterPro" id="IPR007375">
    <property type="entry name" value="SoxG"/>
</dbReference>
<dbReference type="KEGG" id="vaq:FIV01_10205"/>
<dbReference type="Gene3D" id="3.30.70.1520">
    <property type="entry name" value="Heterotetrameric sarcosine oxidase"/>
    <property type="match status" value="1"/>
</dbReference>
<gene>
    <name evidence="2" type="ORF">FIV01_10205</name>
</gene>
<feature type="region of interest" description="Disordered" evidence="1">
    <location>
        <begin position="1"/>
        <end position="22"/>
    </location>
</feature>
<protein>
    <submittedName>
        <fullName evidence="2">Sarcosine oxidase, gamma subunit family</fullName>
    </submittedName>
</protein>
<dbReference type="EMBL" id="CP045350">
    <property type="protein sequence ID" value="QFT26801.1"/>
    <property type="molecule type" value="Genomic_DNA"/>
</dbReference>
<dbReference type="Proteomes" id="UP000326936">
    <property type="component" value="Chromosome"/>
</dbReference>
<dbReference type="AlphaFoldDB" id="A0A5P9CLC0"/>
<sequence>MSDITLEARADNNVTSPRSKEQWMPREASPLAHVEFITPDQLYQETSVDIREIKGLSHFILRGKTENPAFISGVEKALGVSLPIAPRTSVQTDSLRVFWQSPDEWLIIGEPNSEAAVELALHQHLEGHYAVTEVSSAQTLLALSGANAENLIKKSTLYDVHIRQFPMGNVAGTTFAKSQVQIRRIGEQAFELVVRRSFADYLWMWLMDAGREYGVVFHKD</sequence>
<dbReference type="SUPFAM" id="SSF103025">
    <property type="entry name" value="Folate-binding domain"/>
    <property type="match status" value="1"/>
</dbReference>
<dbReference type="Pfam" id="PF04268">
    <property type="entry name" value="SoxG"/>
    <property type="match status" value="1"/>
</dbReference>
<evidence type="ECO:0000256" key="1">
    <source>
        <dbReference type="SAM" id="MobiDB-lite"/>
    </source>
</evidence>
<feature type="compositionally biased region" description="Basic and acidic residues" evidence="1">
    <location>
        <begin position="1"/>
        <end position="10"/>
    </location>
</feature>